<dbReference type="Proteomes" id="UP001257739">
    <property type="component" value="Unassembled WGS sequence"/>
</dbReference>
<keyword evidence="1" id="KW-1133">Transmembrane helix</keyword>
<evidence type="ECO:0000313" key="2">
    <source>
        <dbReference type="EMBL" id="MDR7087887.1"/>
    </source>
</evidence>
<protein>
    <recommendedName>
        <fullName evidence="4">DUF4229 domain-containing protein</fullName>
    </recommendedName>
</protein>
<dbReference type="Pfam" id="PF14012">
    <property type="entry name" value="DUF4229"/>
    <property type="match status" value="1"/>
</dbReference>
<sequence>MKAFLTYTAARIAVFAVTFGIVWGIASIFFESGNTFSLLVLLVSLLLSSVASIFLLADLRNKLALNVQQRAERMTERLEESRRAEDID</sequence>
<accession>A0ABU1URT2</accession>
<reference evidence="2 3" key="1">
    <citation type="submission" date="2023-07" db="EMBL/GenBank/DDBJ databases">
        <title>Sorghum-associated microbial communities from plants grown in Nebraska, USA.</title>
        <authorList>
            <person name="Schachtman D."/>
        </authorList>
    </citation>
    <scope>NUCLEOTIDE SEQUENCE [LARGE SCALE GENOMIC DNA]</scope>
    <source>
        <strain evidence="2 3">BE248</strain>
    </source>
</reference>
<comment type="caution">
    <text evidence="2">The sequence shown here is derived from an EMBL/GenBank/DDBJ whole genome shotgun (WGS) entry which is preliminary data.</text>
</comment>
<organism evidence="2 3">
    <name type="scientific">Aeromicrobium panaciterrae</name>
    <dbReference type="NCBI Taxonomy" id="363861"/>
    <lineage>
        <taxon>Bacteria</taxon>
        <taxon>Bacillati</taxon>
        <taxon>Actinomycetota</taxon>
        <taxon>Actinomycetes</taxon>
        <taxon>Propionibacteriales</taxon>
        <taxon>Nocardioidaceae</taxon>
        <taxon>Aeromicrobium</taxon>
    </lineage>
</organism>
<evidence type="ECO:0000256" key="1">
    <source>
        <dbReference type="SAM" id="Phobius"/>
    </source>
</evidence>
<keyword evidence="1" id="KW-0472">Membrane</keyword>
<gene>
    <name evidence="2" type="ORF">J2X11_002726</name>
</gene>
<name>A0ABU1URT2_9ACTN</name>
<evidence type="ECO:0000313" key="3">
    <source>
        <dbReference type="Proteomes" id="UP001257739"/>
    </source>
</evidence>
<keyword evidence="3" id="KW-1185">Reference proteome</keyword>
<dbReference type="RefSeq" id="WP_309972047.1">
    <property type="nucleotide sequence ID" value="NZ_JAVDWH010000001.1"/>
</dbReference>
<evidence type="ECO:0008006" key="4">
    <source>
        <dbReference type="Google" id="ProtNLM"/>
    </source>
</evidence>
<keyword evidence="1" id="KW-0812">Transmembrane</keyword>
<dbReference type="InterPro" id="IPR025323">
    <property type="entry name" value="DUF4229"/>
</dbReference>
<feature type="transmembrane region" description="Helical" evidence="1">
    <location>
        <begin position="36"/>
        <end position="57"/>
    </location>
</feature>
<proteinExistence type="predicted"/>
<dbReference type="EMBL" id="JAVDWH010000001">
    <property type="protein sequence ID" value="MDR7087887.1"/>
    <property type="molecule type" value="Genomic_DNA"/>
</dbReference>
<feature type="transmembrane region" description="Helical" evidence="1">
    <location>
        <begin position="12"/>
        <end position="30"/>
    </location>
</feature>